<feature type="transmembrane region" description="Helical" evidence="1">
    <location>
        <begin position="57"/>
        <end position="78"/>
    </location>
</feature>
<organism evidence="2 3">
    <name type="scientific">Natranaeroarchaeum sulfidigenes</name>
    <dbReference type="NCBI Taxonomy" id="2784880"/>
    <lineage>
        <taxon>Archaea</taxon>
        <taxon>Methanobacteriati</taxon>
        <taxon>Methanobacteriota</taxon>
        <taxon>Stenosarchaea group</taxon>
        <taxon>Halobacteria</taxon>
        <taxon>Halobacteriales</taxon>
        <taxon>Natronoarchaeaceae</taxon>
        <taxon>Natranaeroarchaeum</taxon>
    </lineage>
</organism>
<evidence type="ECO:0000313" key="3">
    <source>
        <dbReference type="Proteomes" id="UP000663586"/>
    </source>
</evidence>
<keyword evidence="1" id="KW-1133">Transmembrane helix</keyword>
<keyword evidence="1" id="KW-0472">Membrane</keyword>
<name>A0A897MVN2_9EURY</name>
<dbReference type="AlphaFoldDB" id="A0A897MVN2"/>
<accession>A0A897MVN2</accession>
<dbReference type="KEGG" id="hara:AArcS_0994"/>
<dbReference type="GeneID" id="70684382"/>
<dbReference type="EMBL" id="CP064786">
    <property type="protein sequence ID" value="QSG02216.1"/>
    <property type="molecule type" value="Genomic_DNA"/>
</dbReference>
<reference evidence="2" key="1">
    <citation type="submission" date="2020-11" db="EMBL/GenBank/DDBJ databases">
        <title>Carbohydrate-dependent, anaerobic sulfur respiration: A novel catabolism in halophilic archaea.</title>
        <authorList>
            <person name="Sorokin D.Y."/>
            <person name="Messina E."/>
            <person name="Smedile F."/>
            <person name="La Cono V."/>
            <person name="Hallsworth J.E."/>
            <person name="Yakimov M.M."/>
        </authorList>
    </citation>
    <scope>NUCLEOTIDE SEQUENCE</scope>
    <source>
        <strain evidence="2">AArc-S</strain>
    </source>
</reference>
<keyword evidence="3" id="KW-1185">Reference proteome</keyword>
<gene>
    <name evidence="2" type="ORF">AArcS_0994</name>
</gene>
<dbReference type="Proteomes" id="UP000663586">
    <property type="component" value="Chromosome"/>
</dbReference>
<proteinExistence type="predicted"/>
<keyword evidence="1" id="KW-0812">Transmembrane</keyword>
<protein>
    <submittedName>
        <fullName evidence="2">Uncharacterized protein</fullName>
    </submittedName>
</protein>
<evidence type="ECO:0000313" key="2">
    <source>
        <dbReference type="EMBL" id="QSG02216.1"/>
    </source>
</evidence>
<evidence type="ECO:0000256" key="1">
    <source>
        <dbReference type="SAM" id="Phobius"/>
    </source>
</evidence>
<sequence>MYGPREILAAVLTFAIGLALIVAPNTVARLQFFAHGPTTGRHGEYGDDRVLTEKQAWIARAIGLVPIAVAGYILAVPVL</sequence>
<dbReference type="RefSeq" id="WP_238479376.1">
    <property type="nucleotide sequence ID" value="NZ_CP064786.1"/>
</dbReference>